<dbReference type="InterPro" id="IPR042108">
    <property type="entry name" value="GTPase_HflX_N_sf"/>
</dbReference>
<dbReference type="PANTHER" id="PTHR10229">
    <property type="entry name" value="GTP-BINDING PROTEIN HFLX"/>
    <property type="match status" value="1"/>
</dbReference>
<dbReference type="GO" id="GO:0003924">
    <property type="term" value="F:GTPase activity"/>
    <property type="evidence" value="ECO:0007669"/>
    <property type="project" value="UniProtKB-UniRule"/>
</dbReference>
<accession>D3TB77</accession>
<dbReference type="InterPro" id="IPR030394">
    <property type="entry name" value="G_HFLX_dom"/>
</dbReference>
<keyword evidence="1 7" id="KW-0479">Metal-binding</keyword>
<dbReference type="Proteomes" id="UP000001400">
    <property type="component" value="Chromosome"/>
</dbReference>
<evidence type="ECO:0000256" key="1">
    <source>
        <dbReference type="ARBA" id="ARBA00022723"/>
    </source>
</evidence>
<feature type="coiled-coil region" evidence="8">
    <location>
        <begin position="146"/>
        <end position="173"/>
    </location>
</feature>
<evidence type="ECO:0000256" key="7">
    <source>
        <dbReference type="PIRSR" id="PIRSR006809-2"/>
    </source>
</evidence>
<keyword evidence="8" id="KW-0175">Coiled coil</keyword>
<dbReference type="GO" id="GO:0043022">
    <property type="term" value="F:ribosome binding"/>
    <property type="evidence" value="ECO:0007669"/>
    <property type="project" value="TreeGrafter"/>
</dbReference>
<evidence type="ECO:0000256" key="6">
    <source>
        <dbReference type="PIRSR" id="PIRSR006809-1"/>
    </source>
</evidence>
<evidence type="ECO:0000256" key="5">
    <source>
        <dbReference type="HAMAP-Rule" id="MF_00900"/>
    </source>
</evidence>
<dbReference type="PROSITE" id="PS51705">
    <property type="entry name" value="G_HFLX"/>
    <property type="match status" value="1"/>
</dbReference>
<dbReference type="HAMAP" id="MF_00900">
    <property type="entry name" value="GTPase_HflX"/>
    <property type="match status" value="1"/>
</dbReference>
<feature type="binding site" evidence="7">
    <location>
        <position position="193"/>
    </location>
    <ligand>
        <name>Mg(2+)</name>
        <dbReference type="ChEBI" id="CHEBI:18420"/>
    </ligand>
</feature>
<dbReference type="KEGG" id="abi:Aboo_1550"/>
<dbReference type="InterPro" id="IPR025121">
    <property type="entry name" value="GTPase_HflX_N"/>
</dbReference>
<evidence type="ECO:0000256" key="3">
    <source>
        <dbReference type="ARBA" id="ARBA00022842"/>
    </source>
</evidence>
<dbReference type="Pfam" id="PF01926">
    <property type="entry name" value="MMR_HSR1"/>
    <property type="match status" value="1"/>
</dbReference>
<dbReference type="Pfam" id="PF13167">
    <property type="entry name" value="GTP-bdg_N"/>
    <property type="match status" value="1"/>
</dbReference>
<dbReference type="SUPFAM" id="SSF52540">
    <property type="entry name" value="P-loop containing nucleoside triphosphate hydrolases"/>
    <property type="match status" value="1"/>
</dbReference>
<dbReference type="Pfam" id="PF16360">
    <property type="entry name" value="GTP-bdg_M"/>
    <property type="match status" value="1"/>
</dbReference>
<dbReference type="AlphaFoldDB" id="D3TB77"/>
<reference evidence="10" key="1">
    <citation type="submission" date="2010-02" db="EMBL/GenBank/DDBJ databases">
        <title>Complete sequence of Aciduliprofundum boonei T469.</title>
        <authorList>
            <consortium name="US DOE Joint Genome Institute"/>
            <person name="Lucas S."/>
            <person name="Copeland A."/>
            <person name="Lapidus A."/>
            <person name="Cheng J.-F."/>
            <person name="Bruce D."/>
            <person name="Goodwin L."/>
            <person name="Pitluck S."/>
            <person name="Saunders E."/>
            <person name="Detter J.C."/>
            <person name="Han C."/>
            <person name="Tapia R."/>
            <person name="Land M."/>
            <person name="Hauser L."/>
            <person name="Kyrpides N."/>
            <person name="Mikhailova N."/>
            <person name="Flores G."/>
            <person name="Reysenbach A.-L."/>
            <person name="Woyke T."/>
        </authorList>
    </citation>
    <scope>NUCLEOTIDE SEQUENCE</scope>
    <source>
        <strain evidence="10">T469</strain>
    </source>
</reference>
<dbReference type="GO" id="GO:0046872">
    <property type="term" value="F:metal ion binding"/>
    <property type="evidence" value="ECO:0007669"/>
    <property type="project" value="UniProtKB-KW"/>
</dbReference>
<evidence type="ECO:0000259" key="9">
    <source>
        <dbReference type="PROSITE" id="PS51705"/>
    </source>
</evidence>
<feature type="domain" description="Hflx-type G" evidence="9">
    <location>
        <begin position="180"/>
        <end position="343"/>
    </location>
</feature>
<organism evidence="10 11">
    <name type="scientific">Aciduliprofundum boonei (strain DSM 19572 / T469)</name>
    <dbReference type="NCBI Taxonomy" id="439481"/>
    <lineage>
        <taxon>Archaea</taxon>
        <taxon>Methanobacteriati</taxon>
        <taxon>Thermoplasmatota</taxon>
        <taxon>DHVE2 group</taxon>
        <taxon>Candidatus Aciduliprofundum</taxon>
    </lineage>
</organism>
<dbReference type="InterPro" id="IPR006073">
    <property type="entry name" value="GTP-bd"/>
</dbReference>
<keyword evidence="3 7" id="KW-0460">Magnesium</keyword>
<evidence type="ECO:0000313" key="11">
    <source>
        <dbReference type="Proteomes" id="UP000001400"/>
    </source>
</evidence>
<dbReference type="GO" id="GO:0005525">
    <property type="term" value="F:GTP binding"/>
    <property type="evidence" value="ECO:0007669"/>
    <property type="project" value="UniProtKB-UniRule"/>
</dbReference>
<dbReference type="Gene3D" id="6.10.250.2860">
    <property type="match status" value="1"/>
</dbReference>
<evidence type="ECO:0000256" key="2">
    <source>
        <dbReference type="ARBA" id="ARBA00022741"/>
    </source>
</evidence>
<dbReference type="HOGENOM" id="CLU_019597_2_0_2"/>
<evidence type="ECO:0000256" key="8">
    <source>
        <dbReference type="SAM" id="Coils"/>
    </source>
</evidence>
<comment type="subcellular location">
    <subcellularLocation>
        <location evidence="5">Cytoplasm</location>
    </subcellularLocation>
    <text evidence="5">May associate with membranes.</text>
</comment>
<protein>
    <recommendedName>
        <fullName evidence="5">GTPase HflX</fullName>
    </recommendedName>
    <alternativeName>
        <fullName evidence="5">GTP-binding protein HflX</fullName>
    </alternativeName>
</protein>
<dbReference type="GeneID" id="8828521"/>
<dbReference type="InterPro" id="IPR032305">
    <property type="entry name" value="GTP-bd_M"/>
</dbReference>
<dbReference type="PIRSF" id="PIRSF006809">
    <property type="entry name" value="GTP-binding_hflX_prd"/>
    <property type="match status" value="1"/>
</dbReference>
<feature type="binding site" evidence="6">
    <location>
        <begin position="211"/>
        <end position="215"/>
    </location>
    <ligand>
        <name>GTP</name>
        <dbReference type="ChEBI" id="CHEBI:37565"/>
    </ligand>
</feature>
<dbReference type="RefSeq" id="WP_012997489.1">
    <property type="nucleotide sequence ID" value="NC_013926.1"/>
</dbReference>
<dbReference type="PANTHER" id="PTHR10229:SF8">
    <property type="entry name" value="GTPASE HFLX"/>
    <property type="match status" value="1"/>
</dbReference>
<dbReference type="Gene3D" id="3.40.50.300">
    <property type="entry name" value="P-loop containing nucleotide triphosphate hydrolases"/>
    <property type="match status" value="1"/>
</dbReference>
<name>D3TB77_ACIB4</name>
<proteinExistence type="inferred from homology"/>
<dbReference type="EMBL" id="CP001941">
    <property type="protein sequence ID" value="ADD09356.1"/>
    <property type="molecule type" value="Genomic_DNA"/>
</dbReference>
<feature type="binding site" evidence="6">
    <location>
        <begin position="296"/>
        <end position="299"/>
    </location>
    <ligand>
        <name>GTP</name>
        <dbReference type="ChEBI" id="CHEBI:37565"/>
    </ligand>
</feature>
<dbReference type="NCBIfam" id="TIGR03156">
    <property type="entry name" value="GTP_HflX"/>
    <property type="match status" value="1"/>
</dbReference>
<feature type="binding site" evidence="7">
    <location>
        <position position="213"/>
    </location>
    <ligand>
        <name>Mg(2+)</name>
        <dbReference type="ChEBI" id="CHEBI:18420"/>
    </ligand>
</feature>
<evidence type="ECO:0000256" key="4">
    <source>
        <dbReference type="ARBA" id="ARBA00023134"/>
    </source>
</evidence>
<keyword evidence="11" id="KW-1185">Reference proteome</keyword>
<comment type="function">
    <text evidence="5">GTPase that associates with the 50S ribosomal subunit and may have a role during protein synthesis or ribosome biogenesis.</text>
</comment>
<dbReference type="InterPro" id="IPR016496">
    <property type="entry name" value="GTPase_HflX"/>
</dbReference>
<keyword evidence="5" id="KW-0963">Cytoplasm</keyword>
<feature type="binding site" evidence="6">
    <location>
        <begin position="186"/>
        <end position="193"/>
    </location>
    <ligand>
        <name>GTP</name>
        <dbReference type="ChEBI" id="CHEBI:37565"/>
    </ligand>
</feature>
<feature type="binding site" evidence="6">
    <location>
        <begin position="321"/>
        <end position="323"/>
    </location>
    <ligand>
        <name>GTP</name>
        <dbReference type="ChEBI" id="CHEBI:37565"/>
    </ligand>
</feature>
<comment type="subunit">
    <text evidence="5">Monomer. Associates with the 50S ribosomal subunit.</text>
</comment>
<keyword evidence="2 5" id="KW-0547">Nucleotide-binding</keyword>
<dbReference type="Gene3D" id="3.40.50.11060">
    <property type="entry name" value="GTPase HflX, N-terminal domain"/>
    <property type="match status" value="1"/>
</dbReference>
<gene>
    <name evidence="5" type="primary">hflX</name>
    <name evidence="10" type="ordered locus">Aboo_1550</name>
</gene>
<feature type="binding site" evidence="6">
    <location>
        <begin position="230"/>
        <end position="233"/>
    </location>
    <ligand>
        <name>GTP</name>
        <dbReference type="ChEBI" id="CHEBI:37565"/>
    </ligand>
</feature>
<dbReference type="GO" id="GO:0005737">
    <property type="term" value="C:cytoplasm"/>
    <property type="evidence" value="ECO:0007669"/>
    <property type="project" value="UniProtKB-SubCell"/>
</dbReference>
<evidence type="ECO:0000313" key="10">
    <source>
        <dbReference type="EMBL" id="ADD09356.1"/>
    </source>
</evidence>
<comment type="similarity">
    <text evidence="5">Belongs to the TRAFAC class OBG-HflX-like GTPase superfamily. HflX GTPase family.</text>
</comment>
<keyword evidence="4 5" id="KW-0342">GTP-binding</keyword>
<dbReference type="InterPro" id="IPR027417">
    <property type="entry name" value="P-loop_NTPase"/>
</dbReference>
<comment type="cofactor">
    <cofactor evidence="7">
        <name>Mg(2+)</name>
        <dbReference type="ChEBI" id="CHEBI:18420"/>
    </cofactor>
</comment>
<sequence length="405" mass="47076">MPDVIVVFDGNEEFEELVKSLGYEIVAKVYFKNKVNPKYYISKGKIEEIKNLLKDFNVEKIIIDAILKSSQWYKLEKELKIRVDDRIKLIIDIFADRARSREAMMQVEYANLKYETSHIKELIHQIRLGEHPGFMGGGEYEIADYYEQIRRKMARIRKELEKLKVHREERRKRRKEEGYILVGIAGYTNTGKSTLLKALSGRDVVIENRMFSTLSTRTSKIGKEKILITDTVGFVENMPPWLIRAFEPTLEEIYKADIVLLLLNCQESIEDFKRKMQVSLEILEGKSEGKIIPVINKIDSCKDLDEKIKIAKEIGEPIAISALRGIGIEDVIRRIKDEMKIEKFYAEVEKDSKAYNFIIKHGKIIKIEADEMMKIIFEMPISKYSALKDLIREISTGNDGVLKRI</sequence>